<evidence type="ECO:0000313" key="3">
    <source>
        <dbReference type="Proteomes" id="UP001642482"/>
    </source>
</evidence>
<feature type="compositionally biased region" description="Low complexity" evidence="1">
    <location>
        <begin position="673"/>
        <end position="716"/>
    </location>
</feature>
<feature type="region of interest" description="Disordered" evidence="1">
    <location>
        <begin position="673"/>
        <end position="770"/>
    </location>
</feature>
<feature type="region of interest" description="Disordered" evidence="1">
    <location>
        <begin position="788"/>
        <end position="837"/>
    </location>
</feature>
<feature type="region of interest" description="Disordered" evidence="1">
    <location>
        <begin position="351"/>
        <end position="373"/>
    </location>
</feature>
<feature type="compositionally biased region" description="Low complexity" evidence="1">
    <location>
        <begin position="970"/>
        <end position="982"/>
    </location>
</feature>
<organism evidence="2 3">
    <name type="scientific">Sporothrix eucalyptigena</name>
    <dbReference type="NCBI Taxonomy" id="1812306"/>
    <lineage>
        <taxon>Eukaryota</taxon>
        <taxon>Fungi</taxon>
        <taxon>Dikarya</taxon>
        <taxon>Ascomycota</taxon>
        <taxon>Pezizomycotina</taxon>
        <taxon>Sordariomycetes</taxon>
        <taxon>Sordariomycetidae</taxon>
        <taxon>Ophiostomatales</taxon>
        <taxon>Ophiostomataceae</taxon>
        <taxon>Sporothrix</taxon>
    </lineage>
</organism>
<dbReference type="Proteomes" id="UP001642482">
    <property type="component" value="Unassembled WGS sequence"/>
</dbReference>
<gene>
    <name evidence="2" type="ORF">SEUCBS140593_009386</name>
</gene>
<evidence type="ECO:0000313" key="2">
    <source>
        <dbReference type="EMBL" id="CAK7235754.1"/>
    </source>
</evidence>
<feature type="compositionally biased region" description="Polar residues" evidence="1">
    <location>
        <begin position="801"/>
        <end position="812"/>
    </location>
</feature>
<comment type="caution">
    <text evidence="2">The sequence shown here is derived from an EMBL/GenBank/DDBJ whole genome shotgun (WGS) entry which is preliminary data.</text>
</comment>
<dbReference type="EMBL" id="CAWUHD010000153">
    <property type="protein sequence ID" value="CAK7235754.1"/>
    <property type="molecule type" value="Genomic_DNA"/>
</dbReference>
<reference evidence="2 3" key="1">
    <citation type="submission" date="2024-01" db="EMBL/GenBank/DDBJ databases">
        <authorList>
            <person name="Allen C."/>
            <person name="Tagirdzhanova G."/>
        </authorList>
    </citation>
    <scope>NUCLEOTIDE SEQUENCE [LARGE SCALE GENOMIC DNA]</scope>
</reference>
<name>A0ABP0CX73_9PEZI</name>
<evidence type="ECO:0000256" key="1">
    <source>
        <dbReference type="SAM" id="MobiDB-lite"/>
    </source>
</evidence>
<proteinExistence type="predicted"/>
<feature type="compositionally biased region" description="Pro residues" evidence="1">
    <location>
        <begin position="954"/>
        <end position="969"/>
    </location>
</feature>
<accession>A0ABP0CX73</accession>
<protein>
    <submittedName>
        <fullName evidence="2">Uncharacterized protein</fullName>
    </submittedName>
</protein>
<feature type="compositionally biased region" description="Low complexity" evidence="1">
    <location>
        <begin position="788"/>
        <end position="800"/>
    </location>
</feature>
<feature type="compositionally biased region" description="Low complexity" evidence="1">
    <location>
        <begin position="519"/>
        <end position="551"/>
    </location>
</feature>
<keyword evidence="3" id="KW-1185">Reference proteome</keyword>
<feature type="compositionally biased region" description="Polar residues" evidence="1">
    <location>
        <begin position="494"/>
        <end position="505"/>
    </location>
</feature>
<sequence>MGTPLRQISGDAIHALAVVLSLPPDRLERIGTHQRAQPAASWLSEQEARIPGLPSCLQIPSIPHLSVKVAQVAKRVIIAASGGADTLAAKAACKGINVDAVLHPCATPTVLCPAHRGLHPTVLREIFFYLSREVADHADFVRRHPCGENDGVSHNDNCSRPSREVHDWGLRMMGISALWCTAHTFRALEKGRQASVSGYHIPRATPVASSSASASSSTPAPHIRSSMRLPHLAFPCEACVIAAVGARSQNLIDIRASMLSRMALDASEKARRAQRMGISHVGIDKMDNPERHPNLWALVDTYIDLLGNDYGESVAEEIRLRSVTLAQTLFRARACEARRQRHHARLVKKLKAEKKSTRGIAGKRPPRMVTNRGHRLPLPLVPLDADLWAHYESVVGDVPHSQQQEAYDEDAPENQDELYFVVQDSKSSLQEGVEEGGNEEKMEKEEEPSAPNPPWEEDYRRNVLESQTVFSSVYDRPQTRRDNYSQDEEEGSYVTISVHTQQPPSHMSIDRLVPPVPTRPRLSTIPGTPITPRRPGSSVSASRSTTSASSSHYCVSRHSNATHTHTHRVGPALPPSPPLSNAGSFPPAPASSVYSQATQRPCGNAVNPATKMICKTVVSARSAPPSSSLMRPTASSRSHAALSTAFVSPSSVRTPTSAKSYVAMQADLAATYSRTTARSTVSRTSQSSRSSKTSQATQTTKTTRTTRTTMPSTASSRSRELTLVRSPKTTTPKTTFSSRSPLPYKAPSMAHSMAQQSAIPTPLFSPGRSTKAAVTPVKQLTVLRSAVPSTVPSAASPAPSQLSQRSGASQWPSRGPAQPASPSKPIPQAVRAPLPSKSNTRAALWAASTPSRFSMSQPPSLEPLGSLDNNFDACSVVPEDSISVIATQRFLEEMDGRARGEAMMRERRANKVKAMAPLRNLNHYQPGNSRRPPPPQAQAPQSHFTPRTPSSSRPAPPRPLRQQPPPRPSPSSHHPVPSPRVSQDSQTTDWPAYPMI</sequence>
<feature type="compositionally biased region" description="Low complexity" evidence="1">
    <location>
        <begin position="938"/>
        <end position="953"/>
    </location>
</feature>
<feature type="region of interest" description="Disordered" evidence="1">
    <location>
        <begin position="427"/>
        <end position="596"/>
    </location>
</feature>
<feature type="region of interest" description="Disordered" evidence="1">
    <location>
        <begin position="911"/>
        <end position="996"/>
    </location>
</feature>